<dbReference type="Gene3D" id="2.20.20.110">
    <property type="entry name" value="Rad4, beta-hairpin domain BHD1"/>
    <property type="match status" value="1"/>
</dbReference>
<dbReference type="STRING" id="1835702.A0A1F5L729"/>
<feature type="compositionally biased region" description="Polar residues" evidence="6">
    <location>
        <begin position="877"/>
        <end position="887"/>
    </location>
</feature>
<evidence type="ECO:0000256" key="1">
    <source>
        <dbReference type="ARBA" id="ARBA00004123"/>
    </source>
</evidence>
<feature type="compositionally biased region" description="Basic residues" evidence="6">
    <location>
        <begin position="11"/>
        <end position="23"/>
    </location>
</feature>
<dbReference type="SMART" id="SM01032">
    <property type="entry name" value="BHD_3"/>
    <property type="match status" value="1"/>
</dbReference>
<evidence type="ECO:0000259" key="9">
    <source>
        <dbReference type="SMART" id="SM01032"/>
    </source>
</evidence>
<dbReference type="Pfam" id="PF03835">
    <property type="entry name" value="Rad4"/>
    <property type="match status" value="1"/>
</dbReference>
<feature type="region of interest" description="Disordered" evidence="6">
    <location>
        <begin position="797"/>
        <end position="840"/>
    </location>
</feature>
<keyword evidence="3" id="KW-0227">DNA damage</keyword>
<feature type="compositionally biased region" description="Basic and acidic residues" evidence="6">
    <location>
        <begin position="70"/>
        <end position="79"/>
    </location>
</feature>
<dbReference type="PANTHER" id="PTHR12135:SF0">
    <property type="entry name" value="DNA REPAIR PROTEIN COMPLEMENTING XP-C CELLS"/>
    <property type="match status" value="1"/>
</dbReference>
<reference evidence="10 11" key="1">
    <citation type="journal article" date="2016" name="Sci. Rep.">
        <title>Penicillium arizonense, a new, genome sequenced fungal species, reveals a high chemical diversity in secreted metabolites.</title>
        <authorList>
            <person name="Grijseels S."/>
            <person name="Nielsen J.C."/>
            <person name="Randelovic M."/>
            <person name="Nielsen J."/>
            <person name="Nielsen K.F."/>
            <person name="Workman M."/>
            <person name="Frisvad J.C."/>
        </authorList>
    </citation>
    <scope>NUCLEOTIDE SEQUENCE [LARGE SCALE GENOMIC DNA]</scope>
    <source>
        <strain evidence="10 11">CBS 141311</strain>
    </source>
</reference>
<feature type="region of interest" description="Disordered" evidence="6">
    <location>
        <begin position="1"/>
        <end position="88"/>
    </location>
</feature>
<keyword evidence="5" id="KW-0539">Nucleus</keyword>
<dbReference type="RefSeq" id="XP_022484321.1">
    <property type="nucleotide sequence ID" value="XM_022635814.1"/>
</dbReference>
<dbReference type="InterPro" id="IPR018327">
    <property type="entry name" value="BHD_2"/>
</dbReference>
<evidence type="ECO:0000256" key="6">
    <source>
        <dbReference type="SAM" id="MobiDB-lite"/>
    </source>
</evidence>
<feature type="region of interest" description="Disordered" evidence="6">
    <location>
        <begin position="756"/>
        <end position="780"/>
    </location>
</feature>
<evidence type="ECO:0000256" key="3">
    <source>
        <dbReference type="ARBA" id="ARBA00022763"/>
    </source>
</evidence>
<feature type="domain" description="Rad4 beta-hairpin" evidence="7">
    <location>
        <begin position="495"/>
        <end position="555"/>
    </location>
</feature>
<evidence type="ECO:0000256" key="2">
    <source>
        <dbReference type="ARBA" id="ARBA00009525"/>
    </source>
</evidence>
<dbReference type="Proteomes" id="UP000177622">
    <property type="component" value="Unassembled WGS sequence"/>
</dbReference>
<dbReference type="AlphaFoldDB" id="A0A1F5L729"/>
<sequence length="956" mass="107052">MSRQTPDHSTRSRAPRGRQPTRKRQSDEDVPDVYQEMLDEAEARDPGQFNSERPIKRRKVGDMKALPVETEQKRPETSKDNAQPVQTVYDSTSEEESDIEWEDVEFQQPSDSLLRGPAASRGGDEMLEITLEQEPDKRKRAVLKRKPLSAAEKKVRLDVHKAHVLCLLGHVHIRNLWCNDQEVQDFLKKMLPKKVIALLHPDEDKPSYNRSTTIMDGLNQAGDAFARRFRVTKPGMKRAHWSEDESQLRQKMESIMSDAEVFLSKGDFRTQAKTLQGSRDFGAQLFCALLRGVAIETRLVCSLQPLPFSGTVKDMTPSKPKPQYIVISSDDPGSSTDERSKTEKSPTASRSRRIGQPKFAPSRPLQPPMRLGTPPQSRESSYPVFWVEAFNEAAQKWIAIDPVVTKSLAKPSKFEPPASDPFNLMNYVVAFEDDTSARDVTRRYAKAFNAKTRKLRVESTRHGEKWWNKALLNYEKPFLEDRDEAEISELTSKSAAEPMPRNIQDFKDHPVYALERHVRRNEVIHPKRVIGHVGLGKTAARTETTEPVYRRSDLHVVRSADKWYRLGRDVKVGEQPLKRAPASRNKVASFSDDEDENEPEETTLYAEFQTEVYKPPPVVDGRIPKNVYGNLDVYVPSMIPPGGVHINRPEAIRAARILGIDYADAVTGFDFRGRRGTAVVKGIVIATEYQEALEEVLTGLEDQRRLAVLEARTAEALRFWRLFLVKLRIAERVKGYASEGEEQVDEDDIAEEMDVEEGGGGFFPEPGQLANSPPPRARETHLLPEGYAEHENGSYAVDEEDFGGGFMPEEPTDNDSTSVTATAPEPAPAPEPLATRSTSIPHVANRKISNAPRYSLVVVPNHGSGAVSQERRESPDPSASKTLQGSSEYAPIAVDSSTNAGSKSASVVTISRPPSPVQEQSAQNYDSDSELEKGSLLSEDPDDEDAIPDWLMSDED</sequence>
<dbReference type="FunFam" id="2.20.20.110:FF:000003">
    <property type="entry name" value="Putative DNA repair protein Rad4"/>
    <property type="match status" value="1"/>
</dbReference>
<dbReference type="OrthoDB" id="300780at2759"/>
<evidence type="ECO:0000256" key="5">
    <source>
        <dbReference type="ARBA" id="ARBA00023242"/>
    </source>
</evidence>
<comment type="similarity">
    <text evidence="2">Belongs to the XPC family.</text>
</comment>
<dbReference type="GO" id="GO:0071942">
    <property type="term" value="C:XPC complex"/>
    <property type="evidence" value="ECO:0007669"/>
    <property type="project" value="TreeGrafter"/>
</dbReference>
<keyword evidence="4" id="KW-0234">DNA repair</keyword>
<gene>
    <name evidence="10" type="ORF">PENARI_c025G05700</name>
</gene>
<dbReference type="Pfam" id="PF10404">
    <property type="entry name" value="BHD_2"/>
    <property type="match status" value="1"/>
</dbReference>
<feature type="region of interest" description="Disordered" evidence="6">
    <location>
        <begin position="860"/>
        <end position="956"/>
    </location>
</feature>
<dbReference type="GO" id="GO:0006289">
    <property type="term" value="P:nucleotide-excision repair"/>
    <property type="evidence" value="ECO:0007669"/>
    <property type="project" value="InterPro"/>
</dbReference>
<dbReference type="InterPro" id="IPR038765">
    <property type="entry name" value="Papain-like_cys_pep_sf"/>
</dbReference>
<feature type="compositionally biased region" description="Acidic residues" evidence="6">
    <location>
        <begin position="939"/>
        <end position="956"/>
    </location>
</feature>
<dbReference type="Pfam" id="PF10405">
    <property type="entry name" value="BHD_3"/>
    <property type="match status" value="1"/>
</dbReference>
<dbReference type="Gene3D" id="3.30.70.2460">
    <property type="entry name" value="Rad4, beta-hairpin domain BHD3"/>
    <property type="match status" value="1"/>
</dbReference>
<dbReference type="InterPro" id="IPR018328">
    <property type="entry name" value="Rad4_beta-hairpin_dom3"/>
</dbReference>
<dbReference type="GO" id="GO:0006298">
    <property type="term" value="P:mismatch repair"/>
    <property type="evidence" value="ECO:0007669"/>
    <property type="project" value="TreeGrafter"/>
</dbReference>
<feature type="compositionally biased region" description="Acidic residues" evidence="6">
    <location>
        <begin position="591"/>
        <end position="600"/>
    </location>
</feature>
<evidence type="ECO:0000313" key="10">
    <source>
        <dbReference type="EMBL" id="OGE48867.1"/>
    </source>
</evidence>
<feature type="domain" description="Rad4 beta-hairpin" evidence="8">
    <location>
        <begin position="557"/>
        <end position="616"/>
    </location>
</feature>
<evidence type="ECO:0000259" key="7">
    <source>
        <dbReference type="SMART" id="SM01030"/>
    </source>
</evidence>
<feature type="region of interest" description="Disordered" evidence="6">
    <location>
        <begin position="575"/>
        <end position="600"/>
    </location>
</feature>
<dbReference type="EMBL" id="LXJU01000025">
    <property type="protein sequence ID" value="OGE48867.1"/>
    <property type="molecule type" value="Genomic_DNA"/>
</dbReference>
<organism evidence="10 11">
    <name type="scientific">Penicillium arizonense</name>
    <dbReference type="NCBI Taxonomy" id="1835702"/>
    <lineage>
        <taxon>Eukaryota</taxon>
        <taxon>Fungi</taxon>
        <taxon>Dikarya</taxon>
        <taxon>Ascomycota</taxon>
        <taxon>Pezizomycotina</taxon>
        <taxon>Eurotiomycetes</taxon>
        <taxon>Eurotiomycetidae</taxon>
        <taxon>Eurotiales</taxon>
        <taxon>Aspergillaceae</taxon>
        <taxon>Penicillium</taxon>
    </lineage>
</organism>
<evidence type="ECO:0000259" key="8">
    <source>
        <dbReference type="SMART" id="SM01031"/>
    </source>
</evidence>
<dbReference type="FunFam" id="3.30.70.2460:FF:000001">
    <property type="entry name" value="DNA repair protein Rad4 family"/>
    <property type="match status" value="1"/>
</dbReference>
<dbReference type="PANTHER" id="PTHR12135">
    <property type="entry name" value="DNA REPAIR PROTEIN XP-C / RAD4"/>
    <property type="match status" value="1"/>
</dbReference>
<dbReference type="Gene3D" id="3.30.60.290">
    <property type="entry name" value="Rad4, beta-hairpin domain BHD2"/>
    <property type="match status" value="1"/>
</dbReference>
<dbReference type="InterPro" id="IPR018325">
    <property type="entry name" value="Rad4/PNGase_transGLS-fold"/>
</dbReference>
<dbReference type="SUPFAM" id="SSF54001">
    <property type="entry name" value="Cysteine proteinases"/>
    <property type="match status" value="1"/>
</dbReference>
<dbReference type="GO" id="GO:0005737">
    <property type="term" value="C:cytoplasm"/>
    <property type="evidence" value="ECO:0007669"/>
    <property type="project" value="TreeGrafter"/>
</dbReference>
<proteinExistence type="inferred from homology"/>
<dbReference type="GeneID" id="34580548"/>
<keyword evidence="11" id="KW-1185">Reference proteome</keyword>
<dbReference type="GO" id="GO:0003697">
    <property type="term" value="F:single-stranded DNA binding"/>
    <property type="evidence" value="ECO:0007669"/>
    <property type="project" value="TreeGrafter"/>
</dbReference>
<feature type="region of interest" description="Disordered" evidence="6">
    <location>
        <begin position="310"/>
        <end position="377"/>
    </location>
</feature>
<dbReference type="InterPro" id="IPR018326">
    <property type="entry name" value="Rad4_beta-hairpin_dom1"/>
</dbReference>
<comment type="caution">
    <text evidence="10">The sequence shown here is derived from an EMBL/GenBank/DDBJ whole genome shotgun (WGS) entry which is preliminary data.</text>
</comment>
<dbReference type="SMART" id="SM01030">
    <property type="entry name" value="BHD_1"/>
    <property type="match status" value="1"/>
</dbReference>
<protein>
    <recommendedName>
        <fullName evidence="12">Rad4 beta-hairpin domain-containing protein</fullName>
    </recommendedName>
</protein>
<dbReference type="GO" id="GO:0003684">
    <property type="term" value="F:damaged DNA binding"/>
    <property type="evidence" value="ECO:0007669"/>
    <property type="project" value="InterPro"/>
</dbReference>
<evidence type="ECO:0000256" key="4">
    <source>
        <dbReference type="ARBA" id="ARBA00023204"/>
    </source>
</evidence>
<feature type="domain" description="Rad4 beta-hairpin" evidence="9">
    <location>
        <begin position="623"/>
        <end position="697"/>
    </location>
</feature>
<evidence type="ECO:0008006" key="12">
    <source>
        <dbReference type="Google" id="ProtNLM"/>
    </source>
</evidence>
<dbReference type="Gene3D" id="3.90.260.10">
    <property type="entry name" value="Transglutaminase-like"/>
    <property type="match status" value="1"/>
</dbReference>
<comment type="subcellular location">
    <subcellularLocation>
        <location evidence="1">Nucleus</location>
    </subcellularLocation>
</comment>
<dbReference type="SMART" id="SM01031">
    <property type="entry name" value="BHD_2"/>
    <property type="match status" value="1"/>
</dbReference>
<feature type="compositionally biased region" description="Polar residues" evidence="6">
    <location>
        <begin position="917"/>
        <end position="926"/>
    </location>
</feature>
<feature type="compositionally biased region" description="Basic and acidic residues" evidence="6">
    <location>
        <begin position="1"/>
        <end position="10"/>
    </location>
</feature>
<accession>A0A1F5L729</accession>
<evidence type="ECO:0000313" key="11">
    <source>
        <dbReference type="Proteomes" id="UP000177622"/>
    </source>
</evidence>
<name>A0A1F5L729_PENAI</name>
<dbReference type="InterPro" id="IPR036985">
    <property type="entry name" value="Transglutaminase-like_sf"/>
</dbReference>
<dbReference type="GO" id="GO:0000111">
    <property type="term" value="C:nucleotide-excision repair factor 2 complex"/>
    <property type="evidence" value="ECO:0007669"/>
    <property type="project" value="TreeGrafter"/>
</dbReference>
<dbReference type="Pfam" id="PF10403">
    <property type="entry name" value="BHD_1"/>
    <property type="match status" value="1"/>
</dbReference>
<feature type="compositionally biased region" description="Polar residues" evidence="6">
    <location>
        <begin position="895"/>
        <end position="909"/>
    </location>
</feature>
<dbReference type="InterPro" id="IPR004583">
    <property type="entry name" value="DNA_repair_Rad4"/>
</dbReference>
<dbReference type="InterPro" id="IPR042488">
    <property type="entry name" value="Rad4_BHD3_sf"/>
</dbReference>